<evidence type="ECO:0000259" key="3">
    <source>
        <dbReference type="SMART" id="SM00642"/>
    </source>
</evidence>
<evidence type="ECO:0000313" key="5">
    <source>
        <dbReference type="Proteomes" id="UP000008386"/>
    </source>
</evidence>
<proteinExistence type="predicted"/>
<dbReference type="RefSeq" id="WP_013906422.1">
    <property type="nucleotide sequence ID" value="NC_015680.1"/>
</dbReference>
<dbReference type="STRING" id="529709.PYCH_17070"/>
<dbReference type="InterPro" id="IPR004185">
    <property type="entry name" value="Glyco_hydro_13_lg-like_dom"/>
</dbReference>
<dbReference type="OrthoDB" id="34423at2157"/>
<evidence type="ECO:0000313" key="4">
    <source>
        <dbReference type="EMBL" id="AEH25366.1"/>
    </source>
</evidence>
<dbReference type="InterPro" id="IPR013780">
    <property type="entry name" value="Glyco_hydro_b"/>
</dbReference>
<keyword evidence="5" id="KW-1185">Reference proteome</keyword>
<sequence length="656" mass="77618">MYKILEFGHNEYFGRVAKVEFSFPKRGGYAYLVGSFNAFNEGSFRMREKGDRWHIVIDLPEAIWYYGFSLDGKYTPDIENPERTLYRRLSYKFEREVSIARIWAGDEFYHEPSLLYIYSFADRTHVLFRAVRGRALRVILVTDESVGMRKKASDELFDYFEAILPRVKELSYTFEIETEEGSVEYGDFTATPKELSTPKWIFSRVFYQIMPDRFERESNEEKVGGDPKIYGGNLPGILKRLDYIEGLRVNALYLTPIFESITYHGYDVIDYFNVAKRLGGNAAFEKLVRELKRRDIKLILDGVFHHTSFFHPHFQDVVRKGVESVYRDFYRITGFPVVSQEFLEILNSEEPWEEKFKRLKNLDWNYESFFSVWLMPRLNHDDPRVRKFIAKVMNYWLEKGIDGWRLDVAHGIPPDLWREIRKEMPEDAYLVGEVMDDARMWLFDKFHGTMNYPLYEAILRFFVTGEITAEEFLNYLELLSTYYGPAEYMMYNFLDNHDVERFLDLVGDRKRYLCALAFLMTYKGIPSIFYGDEIGLSGMEGKGLEVSRTPMRWEGNQWDTEILKVTKALIRLRRNSRALQLGFFRPLKFKGRLLVYERIYEKEHVLVAINCSSRVESVLIPEKYRPIVGKTSIELAPWSFIVVFSRFNDVQLLSWP</sequence>
<reference evidence="4 5" key="1">
    <citation type="journal article" date="2011" name="J. Bacteriol.">
        <title>Complete genome sequence of the obligate piezophilic hyperthermophilic archaeon Pyrococcus yayanosii CH1.</title>
        <authorList>
            <person name="Jun X."/>
            <person name="Lupeng L."/>
            <person name="Minjuan X."/>
            <person name="Oger P."/>
            <person name="Fengping W."/>
            <person name="Jebbar M."/>
            <person name="Xiang X."/>
        </authorList>
    </citation>
    <scope>NUCLEOTIDE SEQUENCE [LARGE SCALE GENOMIC DNA]</scope>
    <source>
        <strain evidence="5">CH1 / JCM 16557</strain>
    </source>
</reference>
<dbReference type="SUPFAM" id="SSF51011">
    <property type="entry name" value="Glycosyl hydrolase domain"/>
    <property type="match status" value="1"/>
</dbReference>
<dbReference type="SUPFAM" id="SSF81296">
    <property type="entry name" value="E set domains"/>
    <property type="match status" value="2"/>
</dbReference>
<dbReference type="AlphaFoldDB" id="F8AHJ5"/>
<dbReference type="Gene3D" id="3.20.20.80">
    <property type="entry name" value="Glycosidases"/>
    <property type="match status" value="1"/>
</dbReference>
<dbReference type="CDD" id="cd11338">
    <property type="entry name" value="AmyAc_CMD"/>
    <property type="match status" value="1"/>
</dbReference>
<dbReference type="CDD" id="cd02857">
    <property type="entry name" value="E_set_CDase_PDE_N"/>
    <property type="match status" value="1"/>
</dbReference>
<organism evidence="4 5">
    <name type="scientific">Pyrococcus yayanosii (strain CH1 / JCM 16557)</name>
    <dbReference type="NCBI Taxonomy" id="529709"/>
    <lineage>
        <taxon>Archaea</taxon>
        <taxon>Methanobacteriati</taxon>
        <taxon>Methanobacteriota</taxon>
        <taxon>Thermococci</taxon>
        <taxon>Thermococcales</taxon>
        <taxon>Thermococcaceae</taxon>
        <taxon>Pyrococcus</taxon>
    </lineage>
</organism>
<name>F8AHJ5_PYRYC</name>
<keyword evidence="1" id="KW-0378">Hydrolase</keyword>
<dbReference type="InterPro" id="IPR013783">
    <property type="entry name" value="Ig-like_fold"/>
</dbReference>
<keyword evidence="2" id="KW-0326">Glycosidase</keyword>
<dbReference type="SMR" id="F8AHJ5"/>
<dbReference type="GO" id="GO:0004553">
    <property type="term" value="F:hydrolase activity, hydrolyzing O-glycosyl compounds"/>
    <property type="evidence" value="ECO:0007669"/>
    <property type="project" value="InterPro"/>
</dbReference>
<dbReference type="GO" id="GO:0005975">
    <property type="term" value="P:carbohydrate metabolic process"/>
    <property type="evidence" value="ECO:0007669"/>
    <property type="project" value="InterPro"/>
</dbReference>
<evidence type="ECO:0000256" key="2">
    <source>
        <dbReference type="ARBA" id="ARBA00023295"/>
    </source>
</evidence>
<dbReference type="Gene3D" id="2.60.40.1180">
    <property type="entry name" value="Golgi alpha-mannosidase II"/>
    <property type="match status" value="1"/>
</dbReference>
<dbReference type="InterPro" id="IPR014756">
    <property type="entry name" value="Ig_E-set"/>
</dbReference>
<evidence type="ECO:0000256" key="1">
    <source>
        <dbReference type="ARBA" id="ARBA00022801"/>
    </source>
</evidence>
<dbReference type="CDD" id="cd02688">
    <property type="entry name" value="E_set"/>
    <property type="match status" value="1"/>
</dbReference>
<dbReference type="Pfam" id="PF00128">
    <property type="entry name" value="Alpha-amylase"/>
    <property type="match status" value="1"/>
</dbReference>
<accession>F8AHJ5</accession>
<dbReference type="GeneID" id="10838270"/>
<dbReference type="PANTHER" id="PTHR10357">
    <property type="entry name" value="ALPHA-AMYLASE FAMILY MEMBER"/>
    <property type="match status" value="1"/>
</dbReference>
<protein>
    <submittedName>
        <fullName evidence="4">Cyclomaltodextrinase</fullName>
    </submittedName>
</protein>
<dbReference type="KEGG" id="pya:PYCH_17070"/>
<dbReference type="Gene3D" id="2.60.40.10">
    <property type="entry name" value="Immunoglobulins"/>
    <property type="match status" value="2"/>
</dbReference>
<gene>
    <name evidence="4" type="ordered locus">PYCH_17070</name>
</gene>
<dbReference type="HOGENOM" id="CLU_006462_6_4_2"/>
<dbReference type="Proteomes" id="UP000008386">
    <property type="component" value="Chromosome"/>
</dbReference>
<dbReference type="SMART" id="SM00642">
    <property type="entry name" value="Aamy"/>
    <property type="match status" value="1"/>
</dbReference>
<feature type="domain" description="Glycosyl hydrolase family 13 catalytic" evidence="3">
    <location>
        <begin position="208"/>
        <end position="573"/>
    </location>
</feature>
<dbReference type="InterPro" id="IPR017853">
    <property type="entry name" value="GH"/>
</dbReference>
<dbReference type="SUPFAM" id="SSF51445">
    <property type="entry name" value="(Trans)glycosidases"/>
    <property type="match status" value="1"/>
</dbReference>
<dbReference type="Pfam" id="PF02903">
    <property type="entry name" value="Alpha-amylase_N"/>
    <property type="match status" value="1"/>
</dbReference>
<dbReference type="EMBL" id="CP002779">
    <property type="protein sequence ID" value="AEH25366.1"/>
    <property type="molecule type" value="Genomic_DNA"/>
</dbReference>
<dbReference type="InterPro" id="IPR006047">
    <property type="entry name" value="GH13_cat_dom"/>
</dbReference>
<dbReference type="PANTHER" id="PTHR10357:SF210">
    <property type="entry name" value="MALTODEXTRIN GLUCOSIDASE"/>
    <property type="match status" value="1"/>
</dbReference>
<dbReference type="eggNOG" id="arCOG02948">
    <property type="taxonomic scope" value="Archaea"/>
</dbReference>